<name>A0A1G7VNS5_9BACT</name>
<organism evidence="2 3">
    <name type="scientific">Prevotella communis</name>
    <dbReference type="NCBI Taxonomy" id="2913614"/>
    <lineage>
        <taxon>Bacteria</taxon>
        <taxon>Pseudomonadati</taxon>
        <taxon>Bacteroidota</taxon>
        <taxon>Bacteroidia</taxon>
        <taxon>Bacteroidales</taxon>
        <taxon>Prevotellaceae</taxon>
        <taxon>Prevotella</taxon>
    </lineage>
</organism>
<dbReference type="STRING" id="645274.SAMN04487901_10656"/>
<feature type="signal peptide" evidence="1">
    <location>
        <begin position="1"/>
        <end position="33"/>
    </location>
</feature>
<protein>
    <recommendedName>
        <fullName evidence="4">FrrB</fullName>
    </recommendedName>
</protein>
<reference evidence="3" key="1">
    <citation type="submission" date="2016-10" db="EMBL/GenBank/DDBJ databases">
        <authorList>
            <person name="Varghese N."/>
            <person name="Submissions S."/>
        </authorList>
    </citation>
    <scope>NUCLEOTIDE SEQUENCE [LARGE SCALE GENOMIC DNA]</scope>
    <source>
        <strain evidence="3">BP1-148</strain>
    </source>
</reference>
<evidence type="ECO:0000313" key="3">
    <source>
        <dbReference type="Proteomes" id="UP000198779"/>
    </source>
</evidence>
<gene>
    <name evidence="2" type="ORF">SAMN04487901_10656</name>
</gene>
<dbReference type="Proteomes" id="UP000198779">
    <property type="component" value="Unassembled WGS sequence"/>
</dbReference>
<proteinExistence type="predicted"/>
<keyword evidence="3" id="KW-1185">Reference proteome</keyword>
<evidence type="ECO:0000313" key="2">
    <source>
        <dbReference type="EMBL" id="SDG61423.1"/>
    </source>
</evidence>
<feature type="chain" id="PRO_5011512165" description="FrrB" evidence="1">
    <location>
        <begin position="34"/>
        <end position="252"/>
    </location>
</feature>
<sequence length="252" mass="27362">MCITAICFHKKVKRMKKIVLFALGMAMSMTTFAQDEVETTISADVVSSYIWRGQDLGSTAVQPTLGVAYKGLSLTAWGSYGLVNPADTKEFDLTLAYTIGGLNIGITDYWFNQAVGGDPLSRYFKYEAHGTNHVFEANVGYDFGVASLQWFTNFAGNDGVNKDGKRAYSSYVETIVPFKLASVDWTATAGAVPFATDFYNGWTSGFAVTNLSLKATKDIKVTDSFSVPVFAQVAANPCTQNAYFVVGLTLIP</sequence>
<accession>A0A1G7VNS5</accession>
<dbReference type="EMBL" id="FNCQ01000006">
    <property type="protein sequence ID" value="SDG61423.1"/>
    <property type="molecule type" value="Genomic_DNA"/>
</dbReference>
<evidence type="ECO:0000256" key="1">
    <source>
        <dbReference type="SAM" id="SignalP"/>
    </source>
</evidence>
<dbReference type="AlphaFoldDB" id="A0A1G7VNS5"/>
<evidence type="ECO:0008006" key="4">
    <source>
        <dbReference type="Google" id="ProtNLM"/>
    </source>
</evidence>
<keyword evidence="1" id="KW-0732">Signal</keyword>